<dbReference type="Proteomes" id="UP000198607">
    <property type="component" value="Unassembled WGS sequence"/>
</dbReference>
<dbReference type="NCBIfam" id="TIGR01451">
    <property type="entry name" value="B_ant_repeat"/>
    <property type="match status" value="2"/>
</dbReference>
<dbReference type="InterPro" id="IPR001434">
    <property type="entry name" value="OmcB-like_DUF11"/>
</dbReference>
<dbReference type="InterPro" id="IPR006558">
    <property type="entry name" value="LamG-like"/>
</dbReference>
<dbReference type="Pfam" id="PF01345">
    <property type="entry name" value="DUF11"/>
    <property type="match status" value="2"/>
</dbReference>
<evidence type="ECO:0000256" key="1">
    <source>
        <dbReference type="ARBA" id="ARBA00022729"/>
    </source>
</evidence>
<dbReference type="Gene3D" id="2.60.40.10">
    <property type="entry name" value="Immunoglobulins"/>
    <property type="match status" value="1"/>
</dbReference>
<keyword evidence="5" id="KW-1185">Reference proteome</keyword>
<keyword evidence="1" id="KW-0732">Signal</keyword>
<dbReference type="PROSITE" id="PS51257">
    <property type="entry name" value="PROKAR_LIPOPROTEIN"/>
    <property type="match status" value="1"/>
</dbReference>
<keyword evidence="2" id="KW-1015">Disulfide bond</keyword>
<dbReference type="InterPro" id="IPR013320">
    <property type="entry name" value="ConA-like_dom_sf"/>
</dbReference>
<evidence type="ECO:0000259" key="3">
    <source>
        <dbReference type="SMART" id="SM00560"/>
    </source>
</evidence>
<dbReference type="Pfam" id="PF13385">
    <property type="entry name" value="Laminin_G_3"/>
    <property type="match status" value="1"/>
</dbReference>
<evidence type="ECO:0000313" key="4">
    <source>
        <dbReference type="EMBL" id="SDI18916.1"/>
    </source>
</evidence>
<accession>A0A1G8IJ01</accession>
<feature type="domain" description="LamG-like jellyroll fold" evidence="3">
    <location>
        <begin position="669"/>
        <end position="800"/>
    </location>
</feature>
<evidence type="ECO:0000313" key="5">
    <source>
        <dbReference type="Proteomes" id="UP000198607"/>
    </source>
</evidence>
<evidence type="ECO:0000256" key="2">
    <source>
        <dbReference type="ARBA" id="ARBA00023157"/>
    </source>
</evidence>
<dbReference type="EMBL" id="FNCY01000014">
    <property type="protein sequence ID" value="SDI18916.1"/>
    <property type="molecule type" value="Genomic_DNA"/>
</dbReference>
<gene>
    <name evidence="4" type="ORF">SAMN05660652_03008</name>
</gene>
<organism evidence="4 5">
    <name type="scientific">Propionivibrio dicarboxylicus</name>
    <dbReference type="NCBI Taxonomy" id="83767"/>
    <lineage>
        <taxon>Bacteria</taxon>
        <taxon>Pseudomonadati</taxon>
        <taxon>Pseudomonadota</taxon>
        <taxon>Betaproteobacteria</taxon>
        <taxon>Rhodocyclales</taxon>
        <taxon>Rhodocyclaceae</taxon>
        <taxon>Propionivibrio</taxon>
    </lineage>
</organism>
<sequence>MAIRDEIVYLKFHSLLRRLLLVLVSFVISSCFLTNAIADTGIALFDSWAGTVNFTGMQKTLRTNSNDVNACSVTTGVTSATLSGLPSTGTNTVLAAYLYWAGSGATPDYTVTFESNSITASRQYTSTNSGEAYFSGVADVTSVVAAKGNGSYSFSGLTVDTSSTYCSTQAVLAGWALLVIYSNPTADSTNRVLNLYEGFSSFQNSSITINLSNFKIPTPLGATSGKAGHLTWEGDGTISSTSENLTFNGYTLSDTNNPVNNQFNSVSTISPTVDFASYGVDFDVYSIASPTIVAGQTTATTVYSSGQDLVFLSAEIFAVPNVPVADLAITMGYSGTMQRGTTVNYTLNVSNAGPSAETGPITVTDTLPTGLTYVSASGAGWSCGASGQVVTCTRTGSLAKGASANAIAVTATVANTATGTLTNSATVAGALFDNDSGNNTATNSQDVAAADLSISIIRSSTLTAGSNASYTLVVGNNGPLNETGTITVSDVLPSGLTLVSAVGSGWTCGTGVTCTYSAGLASGATAPAVVLTVAVASGTTGTITNSATVAGTQYDDNSANNTATDSYTILPTAYAYYKLDGDFSDSSGNGRTATAQGNGVAATTLAPASGLKGDTCKAVMIPTNTSVSTVQGVNTGIGVNSLGNAGTIAFWYNGNQAWNAAGGNVDDRTLIDGSGTGILAIDRFYVVLTQSGTLQFVIRDANGSVRTVTTAAQTTGAGTWAHIAVVWNFSSSTSGYMLIYVNGALAATSGAVTLPVRSSYGTLFLGDTLNSNAVINSNRGNSADGVMDEVAIYSGALTATQITQLMDNAHSCPATLAHYAISHSGTGLTCEAEPVTVTAHDSYHASTDAGGRTVTVTARNVSSGAAIGSWVASADSCSRICYNAAGTAQTCVNSFSNTTGNNGVATYTFASGETGIRLCLKQSSAITENVNVIDSSGAVESATEDANLVFSTTGFRFYANGVVDALASLTAGLRSDVADSTYQPSPQTLTIRAVKTSETTPARCVSLLGSTTRTIQFAYQCVDPSSCNAASAGFEVNGTAVAGSGSAPTPASSVAVAFDASGYGSINLKSWDVGSFKVYASGSIADATTGTSVSIVSGNSNTFLVRPYGFSVIACTGSTPCSSANASATDGSGSVFTSAGTAFNATVRAVAYGGSVVTPSFGLGTANGTEVVTLARTLVAPSSGATGALGGTTTLYRSAFTNGVANLSDLTWSEVGVISLSAMNGAFEGVSLSPAATGVSGAIGRFTPHHFGVSGSVVNRSDLASPGGSFTYMDEPMKMTLTVTAYSASDSVTTNYAGSFAKLDAATLGTGSSWFNTGCSATSQCFGLGALGGTTGLSGRLAVKTASDFSNISSPSSSWTAGVGTFIAHVALARASAPDGSYEALSVGAMPRDADGISLPGPTSSDVHKVDLDATTGSTLASNPDGTAERKLVFMTKSRFGRLRLISGQGSELAPYVMKTEAQYWDGSYWRTNVDDSGSLYVVGNAALTGATGTSAVGAGAVAGGYGTLTLAKPTASGMATVCLDLATSSDGCSGSSAAGLAYLRGNWGSSSYDRDPSATVLFGGGGANSRGNWGFLYRRENF</sequence>
<dbReference type="InterPro" id="IPR013783">
    <property type="entry name" value="Ig-like_fold"/>
</dbReference>
<dbReference type="Pfam" id="PF20419">
    <property type="entry name" value="DUF6701"/>
    <property type="match status" value="1"/>
</dbReference>
<dbReference type="InterPro" id="IPR047589">
    <property type="entry name" value="DUF11_rpt"/>
</dbReference>
<dbReference type="Gene3D" id="2.60.120.200">
    <property type="match status" value="1"/>
</dbReference>
<reference evidence="4 5" key="1">
    <citation type="submission" date="2016-10" db="EMBL/GenBank/DDBJ databases">
        <authorList>
            <person name="de Groot N.N."/>
        </authorList>
    </citation>
    <scope>NUCLEOTIDE SEQUENCE [LARGE SCALE GENOMIC DNA]</scope>
    <source>
        <strain evidence="4 5">DSM 5885</strain>
    </source>
</reference>
<dbReference type="InterPro" id="IPR046524">
    <property type="entry name" value="DUF6701"/>
</dbReference>
<dbReference type="SUPFAM" id="SSF49899">
    <property type="entry name" value="Concanavalin A-like lectins/glucanases"/>
    <property type="match status" value="1"/>
</dbReference>
<name>A0A1G8IJ01_9RHOO</name>
<protein>
    <submittedName>
        <fullName evidence="4">Conserved repeat domain-containing protein</fullName>
    </submittedName>
</protein>
<proteinExistence type="predicted"/>
<dbReference type="STRING" id="83767.SAMN05660652_03008"/>
<dbReference type="SMART" id="SM00560">
    <property type="entry name" value="LamGL"/>
    <property type="match status" value="1"/>
</dbReference>